<dbReference type="AlphaFoldDB" id="A0A554X096"/>
<organism evidence="2 3">
    <name type="scientific">Tepidimonas taiwanensis</name>
    <dbReference type="NCBI Taxonomy" id="307486"/>
    <lineage>
        <taxon>Bacteria</taxon>
        <taxon>Pseudomonadati</taxon>
        <taxon>Pseudomonadota</taxon>
        <taxon>Betaproteobacteria</taxon>
        <taxon>Burkholderiales</taxon>
        <taxon>Tepidimonas</taxon>
    </lineage>
</organism>
<sequence>MNVLHVITGLGDGGAEAVLFRLIAHDREDKHQVVSLTDEGKYGALLRERGVEVAALGMPRGWLTLRGLVKLWRTIHAAQSDVVQTWMYHADLVGGMLARLAGIPVVWGIHNTTLEPGQSSRVTIAVARLCARLSRWVPRRIVACAQAAVRVHAAMGYDPDRMVVISNGYDLTRFQPDAAARERWRATWKIPPGVPLIGMVARWDPYKDHANLLAALAAVRRAGVAFQAVLVGSGVTPDNPCLTAQIREAGLSGDVLLVGPQRDIPGVMAALDVHVLSSAAEAFPNVLAEAMACGTPCVTTDVGDAAAIVGETGWVVPPRDASALAAVIQQAIGAMADRAAWRARQQACRARITEHYGIDAMVQRYRAVWAVAAQGKGGAACVA</sequence>
<dbReference type="Gene3D" id="3.40.50.2000">
    <property type="entry name" value="Glycogen Phosphorylase B"/>
    <property type="match status" value="2"/>
</dbReference>
<feature type="domain" description="Glycosyltransferase subfamily 4-like N-terminal" evidence="1">
    <location>
        <begin position="13"/>
        <end position="173"/>
    </location>
</feature>
<accession>A0A554X096</accession>
<reference evidence="2 3" key="1">
    <citation type="submission" date="2019-07" db="EMBL/GenBank/DDBJ databases">
        <title>Tepidimonas taiwanensis I1-1 draft genome.</title>
        <authorList>
            <person name="Da Costa M.S."/>
            <person name="Froufe H.J.C."/>
            <person name="Egas C."/>
            <person name="Albuquerque L."/>
        </authorList>
    </citation>
    <scope>NUCLEOTIDE SEQUENCE [LARGE SCALE GENOMIC DNA]</scope>
    <source>
        <strain evidence="2 3">I1-1</strain>
    </source>
</reference>
<evidence type="ECO:0000313" key="3">
    <source>
        <dbReference type="Proteomes" id="UP000317763"/>
    </source>
</evidence>
<dbReference type="RefSeq" id="WP_052231466.1">
    <property type="nucleotide sequence ID" value="NZ_CP083911.1"/>
</dbReference>
<name>A0A554X096_9BURK</name>
<dbReference type="OrthoDB" id="9813211at2"/>
<dbReference type="GO" id="GO:0016757">
    <property type="term" value="F:glycosyltransferase activity"/>
    <property type="evidence" value="ECO:0007669"/>
    <property type="project" value="UniProtKB-KW"/>
</dbReference>
<keyword evidence="2" id="KW-0808">Transferase</keyword>
<gene>
    <name evidence="2" type="primary">epsF_2</name>
    <name evidence="2" type="ORF">Ttaiw_02341</name>
</gene>
<keyword evidence="2" id="KW-0328">Glycosyltransferase</keyword>
<proteinExistence type="predicted"/>
<evidence type="ECO:0000259" key="1">
    <source>
        <dbReference type="Pfam" id="PF13439"/>
    </source>
</evidence>
<keyword evidence="3" id="KW-1185">Reference proteome</keyword>
<dbReference type="STRING" id="307486.GCA_000807215_00898"/>
<dbReference type="Proteomes" id="UP000317763">
    <property type="component" value="Unassembled WGS sequence"/>
</dbReference>
<dbReference type="EC" id="2.4.-.-" evidence="2"/>
<dbReference type="PANTHER" id="PTHR12526">
    <property type="entry name" value="GLYCOSYLTRANSFERASE"/>
    <property type="match status" value="1"/>
</dbReference>
<comment type="caution">
    <text evidence="2">The sequence shown here is derived from an EMBL/GenBank/DDBJ whole genome shotgun (WGS) entry which is preliminary data.</text>
</comment>
<dbReference type="Pfam" id="PF13692">
    <property type="entry name" value="Glyco_trans_1_4"/>
    <property type="match status" value="1"/>
</dbReference>
<dbReference type="InterPro" id="IPR028098">
    <property type="entry name" value="Glyco_trans_4-like_N"/>
</dbReference>
<dbReference type="Pfam" id="PF13439">
    <property type="entry name" value="Glyco_transf_4"/>
    <property type="match status" value="1"/>
</dbReference>
<evidence type="ECO:0000313" key="2">
    <source>
        <dbReference type="EMBL" id="TSE29269.1"/>
    </source>
</evidence>
<dbReference type="SUPFAM" id="SSF53756">
    <property type="entry name" value="UDP-Glycosyltransferase/glycogen phosphorylase"/>
    <property type="match status" value="1"/>
</dbReference>
<protein>
    <submittedName>
        <fullName evidence="2">Putative glycosyltransferase EpsF</fullName>
        <ecNumber evidence="2">2.4.-.-</ecNumber>
    </submittedName>
</protein>
<dbReference type="EMBL" id="VJOM01000037">
    <property type="protein sequence ID" value="TSE29269.1"/>
    <property type="molecule type" value="Genomic_DNA"/>
</dbReference>